<evidence type="ECO:0000313" key="5">
    <source>
        <dbReference type="Proteomes" id="UP000199004"/>
    </source>
</evidence>
<dbReference type="InterPro" id="IPR000026">
    <property type="entry name" value="N1-like"/>
</dbReference>
<proteinExistence type="predicted"/>
<dbReference type="GO" id="GO:0003723">
    <property type="term" value="F:RNA binding"/>
    <property type="evidence" value="ECO:0007669"/>
    <property type="project" value="InterPro"/>
</dbReference>
<dbReference type="RefSeq" id="WP_245715100.1">
    <property type="nucleotide sequence ID" value="NZ_BKAE01000004.1"/>
</dbReference>
<keyword evidence="1" id="KW-0540">Nuclease</keyword>
<evidence type="ECO:0000313" key="4">
    <source>
        <dbReference type="EMBL" id="SDM70505.1"/>
    </source>
</evidence>
<organism evidence="4 5">
    <name type="scientific">Nocardioides szechwanensis</name>
    <dbReference type="NCBI Taxonomy" id="1005944"/>
    <lineage>
        <taxon>Bacteria</taxon>
        <taxon>Bacillati</taxon>
        <taxon>Actinomycetota</taxon>
        <taxon>Actinomycetes</taxon>
        <taxon>Propionibacteriales</taxon>
        <taxon>Nocardioidaceae</taxon>
        <taxon>Nocardioides</taxon>
    </lineage>
</organism>
<feature type="compositionally biased region" description="Low complexity" evidence="3">
    <location>
        <begin position="31"/>
        <end position="46"/>
    </location>
</feature>
<accession>A0A1G9VF65</accession>
<dbReference type="Proteomes" id="UP000199004">
    <property type="component" value="Unassembled WGS sequence"/>
</dbReference>
<dbReference type="SUPFAM" id="SSF53933">
    <property type="entry name" value="Microbial ribonucleases"/>
    <property type="match status" value="1"/>
</dbReference>
<keyword evidence="2" id="KW-0378">Hydrolase</keyword>
<dbReference type="GO" id="GO:0016787">
    <property type="term" value="F:hydrolase activity"/>
    <property type="evidence" value="ECO:0007669"/>
    <property type="project" value="UniProtKB-KW"/>
</dbReference>
<evidence type="ECO:0000256" key="3">
    <source>
        <dbReference type="SAM" id="MobiDB-lite"/>
    </source>
</evidence>
<protein>
    <submittedName>
        <fullName evidence="4">Ribonuclease T1</fullName>
    </submittedName>
</protein>
<feature type="region of interest" description="Disordered" evidence="3">
    <location>
        <begin position="31"/>
        <end position="55"/>
    </location>
</feature>
<name>A0A1G9VF65_9ACTN</name>
<dbReference type="Gene3D" id="3.10.450.30">
    <property type="entry name" value="Microbial ribonucleases"/>
    <property type="match status" value="1"/>
</dbReference>
<dbReference type="GO" id="GO:0004521">
    <property type="term" value="F:RNA endonuclease activity"/>
    <property type="evidence" value="ECO:0007669"/>
    <property type="project" value="InterPro"/>
</dbReference>
<dbReference type="Pfam" id="PF00545">
    <property type="entry name" value="Ribonuclease"/>
    <property type="match status" value="1"/>
</dbReference>
<evidence type="ECO:0000256" key="2">
    <source>
        <dbReference type="ARBA" id="ARBA00022801"/>
    </source>
</evidence>
<dbReference type="EMBL" id="FNIC01000001">
    <property type="protein sequence ID" value="SDM70505.1"/>
    <property type="molecule type" value="Genomic_DNA"/>
</dbReference>
<sequence length="147" mass="15936">MTWNRTTITTLVIVAVSVVFAAVLFRVTDDGSVGSPSSGGPPASSPQAGDVDPESRLPWVELTELPVEAQGTVALIDQGGPFPCAKDGSTFGNFEGLMPEHERGYYAEYTVIFDCSGNRGARRIVAGDRGELFYTDDHYESFERILR</sequence>
<dbReference type="InterPro" id="IPR016191">
    <property type="entry name" value="Ribonuclease/ribotoxin"/>
</dbReference>
<dbReference type="AlphaFoldDB" id="A0A1G9VF65"/>
<keyword evidence="5" id="KW-1185">Reference proteome</keyword>
<evidence type="ECO:0000256" key="1">
    <source>
        <dbReference type="ARBA" id="ARBA00022722"/>
    </source>
</evidence>
<dbReference type="STRING" id="1005944.SAMN05192576_0741"/>
<gene>
    <name evidence="4" type="ORF">SAMN05192576_0741</name>
</gene>
<reference evidence="5" key="1">
    <citation type="submission" date="2016-10" db="EMBL/GenBank/DDBJ databases">
        <authorList>
            <person name="Varghese N."/>
            <person name="Submissions S."/>
        </authorList>
    </citation>
    <scope>NUCLEOTIDE SEQUENCE [LARGE SCALE GENOMIC DNA]</scope>
    <source>
        <strain evidence="5">CGMCC 1.11147</strain>
    </source>
</reference>